<dbReference type="Gene3D" id="3.40.50.1980">
    <property type="entry name" value="Nitrogenase molybdenum iron protein domain"/>
    <property type="match status" value="2"/>
</dbReference>
<dbReference type="PANTHER" id="PTHR42953:SF1">
    <property type="entry name" value="METAL-BINDING PROTEIN HI_0362-RELATED"/>
    <property type="match status" value="1"/>
</dbReference>
<dbReference type="Proteomes" id="UP000050816">
    <property type="component" value="Unassembled WGS sequence"/>
</dbReference>
<comment type="caution">
    <text evidence="5">The sequence shown here is derived from an EMBL/GenBank/DDBJ whole genome shotgun (WGS) entry which is preliminary data.</text>
</comment>
<dbReference type="PATRIC" id="fig|1423760.3.peg.249"/>
<evidence type="ECO:0000313" key="5">
    <source>
        <dbReference type="EMBL" id="KRL88299.1"/>
    </source>
</evidence>
<dbReference type="InterPro" id="IPR050492">
    <property type="entry name" value="Bact_metal-bind_prot9"/>
</dbReference>
<evidence type="ECO:0000313" key="6">
    <source>
        <dbReference type="Proteomes" id="UP000050816"/>
    </source>
</evidence>
<dbReference type="EMBL" id="AZFK01000077">
    <property type="protein sequence ID" value="KRL88299.1"/>
    <property type="molecule type" value="Genomic_DNA"/>
</dbReference>
<comment type="subcellular location">
    <subcellularLocation>
        <location evidence="1">Cell envelope</location>
    </subcellularLocation>
</comment>
<proteinExistence type="predicted"/>
<dbReference type="RefSeq" id="WP_056955297.1">
    <property type="nucleotide sequence ID" value="NZ_AZFK01000077.1"/>
</dbReference>
<evidence type="ECO:0000256" key="3">
    <source>
        <dbReference type="ARBA" id="ARBA00022723"/>
    </source>
</evidence>
<dbReference type="GO" id="GO:0046872">
    <property type="term" value="F:metal ion binding"/>
    <property type="evidence" value="ECO:0007669"/>
    <property type="project" value="UniProtKB-KW"/>
</dbReference>
<keyword evidence="4" id="KW-0732">Signal</keyword>
<dbReference type="PANTHER" id="PTHR42953">
    <property type="entry name" value="HIGH-AFFINITY ZINC UPTAKE SYSTEM PROTEIN ZNUA-RELATED"/>
    <property type="match status" value="1"/>
</dbReference>
<gene>
    <name evidence="5" type="ORF">FC43_GL000231</name>
</gene>
<protein>
    <submittedName>
        <fullName evidence="5">Zinc iron ABC transporter substrate binding component</fullName>
    </submittedName>
</protein>
<accession>A0A0R1UFI6</accession>
<evidence type="ECO:0000256" key="4">
    <source>
        <dbReference type="ARBA" id="ARBA00022729"/>
    </source>
</evidence>
<dbReference type="SUPFAM" id="SSF53807">
    <property type="entry name" value="Helical backbone' metal receptor"/>
    <property type="match status" value="1"/>
</dbReference>
<reference evidence="5 6" key="1">
    <citation type="journal article" date="2015" name="Genome Announc.">
        <title>Expanding the biotechnology potential of lactobacilli through comparative genomics of 213 strains and associated genera.</title>
        <authorList>
            <person name="Sun Z."/>
            <person name="Harris H.M."/>
            <person name="McCann A."/>
            <person name="Guo C."/>
            <person name="Argimon S."/>
            <person name="Zhang W."/>
            <person name="Yang X."/>
            <person name="Jeffery I.B."/>
            <person name="Cooney J.C."/>
            <person name="Kagawa T.F."/>
            <person name="Liu W."/>
            <person name="Song Y."/>
            <person name="Salvetti E."/>
            <person name="Wrobel A."/>
            <person name="Rasinkangas P."/>
            <person name="Parkhill J."/>
            <person name="Rea M.C."/>
            <person name="O'Sullivan O."/>
            <person name="Ritari J."/>
            <person name="Douillard F.P."/>
            <person name="Paul Ross R."/>
            <person name="Yang R."/>
            <person name="Briner A.E."/>
            <person name="Felis G.E."/>
            <person name="de Vos W.M."/>
            <person name="Barrangou R."/>
            <person name="Klaenhammer T.R."/>
            <person name="Caufield P.W."/>
            <person name="Cui Y."/>
            <person name="Zhang H."/>
            <person name="O'Toole P.W."/>
        </authorList>
    </citation>
    <scope>NUCLEOTIDE SEQUENCE [LARGE SCALE GENOMIC DNA]</scope>
    <source>
        <strain evidence="5 6">DSM 15946</strain>
    </source>
</reference>
<dbReference type="GO" id="GO:0030313">
    <property type="term" value="C:cell envelope"/>
    <property type="evidence" value="ECO:0007669"/>
    <property type="project" value="UniProtKB-SubCell"/>
</dbReference>
<dbReference type="Pfam" id="PF01297">
    <property type="entry name" value="ZnuA"/>
    <property type="match status" value="1"/>
</dbReference>
<organism evidence="5 6">
    <name type="scientific">Limosilactobacillus ingluviei DSM 15946</name>
    <dbReference type="NCBI Taxonomy" id="1423760"/>
    <lineage>
        <taxon>Bacteria</taxon>
        <taxon>Bacillati</taxon>
        <taxon>Bacillota</taxon>
        <taxon>Bacilli</taxon>
        <taxon>Lactobacillales</taxon>
        <taxon>Lactobacillaceae</taxon>
        <taxon>Limosilactobacillus</taxon>
    </lineage>
</organism>
<evidence type="ECO:0000256" key="1">
    <source>
        <dbReference type="ARBA" id="ARBA00004196"/>
    </source>
</evidence>
<keyword evidence="3" id="KW-0479">Metal-binding</keyword>
<keyword evidence="2" id="KW-0813">Transport</keyword>
<name>A0A0R1UFI6_9LACO</name>
<sequence length="303" mass="33827">MKKKYWGLAGLVGYLLILLVLMVTDWRPHLPVTTQKPIRVVTSLNFYGEAATAVAGKYGQVTSFINSAATDPHEFQPTTAQAKELSQANVVIENGLGYDHWLSDMTKATTTQQTVVNVGQQVAGKKMGANEHVWYDPATMKQLTKHLAKVYGQLDPAHRRYYQAQARAYLKKLAQLDQTIATVKAQVKPGQQVAVSEPVFDYALTDLGYQIVDRHFEKAIEDGNDPSPADIQQLQTQIDRQELALFVNNSQASDTTVKNLVKRAKQAGIPVLNVTETKPDHQTYIEWMQSQYQALRQIQEGGD</sequence>
<dbReference type="AlphaFoldDB" id="A0A0R1UFI6"/>
<dbReference type="GO" id="GO:0030001">
    <property type="term" value="P:metal ion transport"/>
    <property type="evidence" value="ECO:0007669"/>
    <property type="project" value="InterPro"/>
</dbReference>
<evidence type="ECO:0000256" key="2">
    <source>
        <dbReference type="ARBA" id="ARBA00022448"/>
    </source>
</evidence>
<dbReference type="InterPro" id="IPR006127">
    <property type="entry name" value="ZnuA-like"/>
</dbReference>